<organism evidence="6 7">
    <name type="scientific">Pseudaeromonas sharmana</name>
    <dbReference type="NCBI Taxonomy" id="328412"/>
    <lineage>
        <taxon>Bacteria</taxon>
        <taxon>Pseudomonadati</taxon>
        <taxon>Pseudomonadota</taxon>
        <taxon>Gammaproteobacteria</taxon>
        <taxon>Aeromonadales</taxon>
        <taxon>Aeromonadaceae</taxon>
        <taxon>Pseudaeromonas</taxon>
    </lineage>
</organism>
<evidence type="ECO:0000256" key="2">
    <source>
        <dbReference type="ARBA" id="ARBA00034247"/>
    </source>
</evidence>
<dbReference type="PROSITE" id="PS50110">
    <property type="entry name" value="RESPONSE_REGULATORY"/>
    <property type="match status" value="2"/>
</dbReference>
<dbReference type="Gene3D" id="3.30.70.270">
    <property type="match status" value="1"/>
</dbReference>
<dbReference type="PANTHER" id="PTHR45138">
    <property type="entry name" value="REGULATORY COMPONENTS OF SENSORY TRANSDUCTION SYSTEM"/>
    <property type="match status" value="1"/>
</dbReference>
<dbReference type="SUPFAM" id="SSF55073">
    <property type="entry name" value="Nucleotide cyclase"/>
    <property type="match status" value="1"/>
</dbReference>
<dbReference type="GO" id="GO:0052621">
    <property type="term" value="F:diguanylate cyclase activity"/>
    <property type="evidence" value="ECO:0007669"/>
    <property type="project" value="UniProtKB-EC"/>
</dbReference>
<dbReference type="Pfam" id="PF00072">
    <property type="entry name" value="Response_reg"/>
    <property type="match status" value="2"/>
</dbReference>
<protein>
    <recommendedName>
        <fullName evidence="1">diguanylate cyclase</fullName>
        <ecNumber evidence="1">2.7.7.65</ecNumber>
    </recommendedName>
</protein>
<dbReference type="PROSITE" id="PS50887">
    <property type="entry name" value="GGDEF"/>
    <property type="match status" value="1"/>
</dbReference>
<comment type="caution">
    <text evidence="6">The sequence shown here is derived from an EMBL/GenBank/DDBJ whole genome shotgun (WGS) entry which is preliminary data.</text>
</comment>
<feature type="domain" description="Response regulatory" evidence="4">
    <location>
        <begin position="3"/>
        <end position="118"/>
    </location>
</feature>
<feature type="domain" description="Response regulatory" evidence="4">
    <location>
        <begin position="126"/>
        <end position="243"/>
    </location>
</feature>
<dbReference type="InterPro" id="IPR000160">
    <property type="entry name" value="GGDEF_dom"/>
</dbReference>
<comment type="catalytic activity">
    <reaction evidence="2">
        <text>2 GTP = 3',3'-c-di-GMP + 2 diphosphate</text>
        <dbReference type="Rhea" id="RHEA:24898"/>
        <dbReference type="ChEBI" id="CHEBI:33019"/>
        <dbReference type="ChEBI" id="CHEBI:37565"/>
        <dbReference type="ChEBI" id="CHEBI:58805"/>
        <dbReference type="EC" id="2.7.7.65"/>
    </reaction>
</comment>
<keyword evidence="6" id="KW-0808">Transferase</keyword>
<dbReference type="PANTHER" id="PTHR45138:SF9">
    <property type="entry name" value="DIGUANYLATE CYCLASE DGCM-RELATED"/>
    <property type="match status" value="1"/>
</dbReference>
<dbReference type="InterPro" id="IPR050469">
    <property type="entry name" value="Diguanylate_Cyclase"/>
</dbReference>
<dbReference type="Proteomes" id="UP001595692">
    <property type="component" value="Unassembled WGS sequence"/>
</dbReference>
<gene>
    <name evidence="6" type="ORF">ACFOSS_09320</name>
</gene>
<dbReference type="CDD" id="cd01949">
    <property type="entry name" value="GGDEF"/>
    <property type="match status" value="1"/>
</dbReference>
<dbReference type="InterPro" id="IPR011006">
    <property type="entry name" value="CheY-like_superfamily"/>
</dbReference>
<evidence type="ECO:0000259" key="4">
    <source>
        <dbReference type="PROSITE" id="PS50110"/>
    </source>
</evidence>
<evidence type="ECO:0000256" key="1">
    <source>
        <dbReference type="ARBA" id="ARBA00012528"/>
    </source>
</evidence>
<name>A0ABV8CN78_9GAMM</name>
<dbReference type="InterPro" id="IPR001789">
    <property type="entry name" value="Sig_transdc_resp-reg_receiver"/>
</dbReference>
<dbReference type="InterPro" id="IPR029787">
    <property type="entry name" value="Nucleotide_cyclase"/>
</dbReference>
<keyword evidence="3" id="KW-0597">Phosphoprotein</keyword>
<evidence type="ECO:0000313" key="7">
    <source>
        <dbReference type="Proteomes" id="UP001595692"/>
    </source>
</evidence>
<feature type="modified residue" description="4-aspartylphosphate" evidence="3">
    <location>
        <position position="55"/>
    </location>
</feature>
<feature type="modified residue" description="4-aspartylphosphate" evidence="3">
    <location>
        <position position="176"/>
    </location>
</feature>
<dbReference type="NCBIfam" id="TIGR00254">
    <property type="entry name" value="GGDEF"/>
    <property type="match status" value="1"/>
</dbReference>
<dbReference type="Pfam" id="PF00990">
    <property type="entry name" value="GGDEF"/>
    <property type="match status" value="1"/>
</dbReference>
<proteinExistence type="predicted"/>
<dbReference type="Gene3D" id="3.40.50.2300">
    <property type="match status" value="2"/>
</dbReference>
<dbReference type="InterPro" id="IPR043128">
    <property type="entry name" value="Rev_trsase/Diguanyl_cyclase"/>
</dbReference>
<dbReference type="SMART" id="SM00267">
    <property type="entry name" value="GGDEF"/>
    <property type="match status" value="1"/>
</dbReference>
<dbReference type="EC" id="2.7.7.65" evidence="1"/>
<dbReference type="EMBL" id="JBHSAF010000010">
    <property type="protein sequence ID" value="MFC3913666.1"/>
    <property type="molecule type" value="Genomic_DNA"/>
</dbReference>
<keyword evidence="6" id="KW-0548">Nucleotidyltransferase</keyword>
<evidence type="ECO:0000313" key="6">
    <source>
        <dbReference type="EMBL" id="MFC3913666.1"/>
    </source>
</evidence>
<evidence type="ECO:0000259" key="5">
    <source>
        <dbReference type="PROSITE" id="PS50887"/>
    </source>
</evidence>
<keyword evidence="7" id="KW-1185">Reference proteome</keyword>
<dbReference type="RefSeq" id="WP_377152061.1">
    <property type="nucleotide sequence ID" value="NZ_JBHSAF010000010.1"/>
</dbReference>
<evidence type="ECO:0000256" key="3">
    <source>
        <dbReference type="PROSITE-ProRule" id="PRU00169"/>
    </source>
</evidence>
<reference evidence="7" key="1">
    <citation type="journal article" date="2019" name="Int. J. Syst. Evol. Microbiol.">
        <title>The Global Catalogue of Microorganisms (GCM) 10K type strain sequencing project: providing services to taxonomists for standard genome sequencing and annotation.</title>
        <authorList>
            <consortium name="The Broad Institute Genomics Platform"/>
            <consortium name="The Broad Institute Genome Sequencing Center for Infectious Disease"/>
            <person name="Wu L."/>
            <person name="Ma J."/>
        </authorList>
    </citation>
    <scope>NUCLEOTIDE SEQUENCE [LARGE SCALE GENOMIC DNA]</scope>
    <source>
        <strain evidence="7">CCUG 54939</strain>
    </source>
</reference>
<accession>A0ABV8CN78</accession>
<feature type="domain" description="GGDEF" evidence="5">
    <location>
        <begin position="285"/>
        <end position="416"/>
    </location>
</feature>
<sequence>MNRILLIEDSPTVRRLLISTLQRELDFTVDAAATLDEAMRVLSHPSVHYLAALVDLTLPDAMHGEAVPAVMAHDVPVIVLTASVSETKREQLIAQGVVDYIIKDSKGSLQYAVALLKQLYRHRSTSLLVVDDSVTSRNQTSALLQRWQFSVYEATDGYQAIHILAKHPDIRLVLTDFHMPGMTGLDLLKQLRERFDRQSLAVIGISAQNNRTLPALFIKHGANDFLHKPFAPEELLWRVSLTLEHLELFQEIRELAHRDPLTRLYNRRFLFEQGNRQYLANRLQRQHAVMVLDIDHFKRINDTWGHQIGDQMLCHFAALLRLAFPDDLIARLGGEEFCVLLWHCSPAQAIAKAQQFLAQLKTKPLTHSVAGDLFITTSAGVETMLHNSLDEALQAADRLLYQAKADGRDCVRYTQDMAPG</sequence>
<dbReference type="SUPFAM" id="SSF52172">
    <property type="entry name" value="CheY-like"/>
    <property type="match status" value="2"/>
</dbReference>
<dbReference type="SMART" id="SM00448">
    <property type="entry name" value="REC"/>
    <property type="match status" value="2"/>
</dbReference>